<dbReference type="NCBIfam" id="NF004133">
    <property type="entry name" value="PRK05618.2-4"/>
    <property type="match status" value="1"/>
</dbReference>
<evidence type="ECO:0000256" key="4">
    <source>
        <dbReference type="ARBA" id="ARBA00023274"/>
    </source>
</evidence>
<dbReference type="InterPro" id="IPR020930">
    <property type="entry name" value="Ribosomal_uL5_bac-type"/>
</dbReference>
<dbReference type="Gene3D" id="2.40.240.10">
    <property type="entry name" value="Ribosomal Protein L25, Chain P"/>
    <property type="match status" value="1"/>
</dbReference>
<dbReference type="InterPro" id="IPR037121">
    <property type="entry name" value="Ribosomal_bL25_C"/>
</dbReference>
<evidence type="ECO:0000256" key="3">
    <source>
        <dbReference type="ARBA" id="ARBA00022980"/>
    </source>
</evidence>
<dbReference type="RefSeq" id="WP_125944036.1">
    <property type="nucleotide sequence ID" value="NZ_PXZH01000008.1"/>
</dbReference>
<dbReference type="HAMAP" id="MF_01334">
    <property type="entry name" value="Ribosomal_bL25_CTC"/>
    <property type="match status" value="1"/>
</dbReference>
<dbReference type="AlphaFoldDB" id="A0A3R9YIM1"/>
<dbReference type="Proteomes" id="UP000277864">
    <property type="component" value="Unassembled WGS sequence"/>
</dbReference>
<dbReference type="PANTHER" id="PTHR33284:SF1">
    <property type="entry name" value="RIBOSOMAL PROTEIN L25_GLN-TRNA SYNTHETASE, ANTI-CODON-BINDING DOMAIN-CONTAINING PROTEIN"/>
    <property type="match status" value="1"/>
</dbReference>
<dbReference type="InterPro" id="IPR001021">
    <property type="entry name" value="Ribosomal_bL25_long"/>
</dbReference>
<proteinExistence type="inferred from homology"/>
<keyword evidence="2 5" id="KW-0694">RNA-binding</keyword>
<dbReference type="EMBL" id="PXZH01000008">
    <property type="protein sequence ID" value="RST88556.1"/>
    <property type="molecule type" value="Genomic_DNA"/>
</dbReference>
<dbReference type="InterPro" id="IPR020056">
    <property type="entry name" value="Rbsml_bL25/Gln-tRNA_synth_N"/>
</dbReference>
<comment type="function">
    <text evidence="5">This is one of the proteins that binds to the 5S RNA in the ribosome where it forms part of the central protuberance.</text>
</comment>
<dbReference type="InterPro" id="IPR029751">
    <property type="entry name" value="Ribosomal_L25_dom"/>
</dbReference>
<evidence type="ECO:0000256" key="2">
    <source>
        <dbReference type="ARBA" id="ARBA00022884"/>
    </source>
</evidence>
<dbReference type="InterPro" id="IPR011035">
    <property type="entry name" value="Ribosomal_bL25/Gln-tRNA_synth"/>
</dbReference>
<evidence type="ECO:0000313" key="10">
    <source>
        <dbReference type="Proteomes" id="UP000277864"/>
    </source>
</evidence>
<feature type="compositionally biased region" description="Acidic residues" evidence="6">
    <location>
        <begin position="182"/>
        <end position="194"/>
    </location>
</feature>
<keyword evidence="1 5" id="KW-0699">rRNA-binding</keyword>
<dbReference type="InterPro" id="IPR020057">
    <property type="entry name" value="Ribosomal_bL25_b-dom"/>
</dbReference>
<dbReference type="NCBIfam" id="TIGR00731">
    <property type="entry name" value="bL25_bact_ctc"/>
    <property type="match status" value="1"/>
</dbReference>
<dbReference type="GO" id="GO:0022625">
    <property type="term" value="C:cytosolic large ribosomal subunit"/>
    <property type="evidence" value="ECO:0007669"/>
    <property type="project" value="TreeGrafter"/>
</dbReference>
<dbReference type="Gene3D" id="2.170.120.20">
    <property type="entry name" value="Ribosomal protein L25, beta domain"/>
    <property type="match status" value="1"/>
</dbReference>
<keyword evidence="10" id="KW-1185">Reference proteome</keyword>
<evidence type="ECO:0000313" key="9">
    <source>
        <dbReference type="EMBL" id="RST88556.1"/>
    </source>
</evidence>
<name>A0A3R9YIM1_9ENTE</name>
<dbReference type="GO" id="GO:0006412">
    <property type="term" value="P:translation"/>
    <property type="evidence" value="ECO:0007669"/>
    <property type="project" value="UniProtKB-UniRule"/>
</dbReference>
<reference evidence="9 10" key="1">
    <citation type="submission" date="2018-03" db="EMBL/GenBank/DDBJ databases">
        <authorList>
            <person name="Gulvik C.A."/>
        </authorList>
    </citation>
    <scope>NUCLEOTIDE SEQUENCE [LARGE SCALE GENOMIC DNA]</scope>
    <source>
        <strain evidence="9 10">JCM 31581</strain>
    </source>
</reference>
<feature type="domain" description="Large ribosomal subunit protein bL25 L25" evidence="7">
    <location>
        <begin position="5"/>
        <end position="91"/>
    </location>
</feature>
<protein>
    <recommendedName>
        <fullName evidence="5">Large ribosomal subunit protein bL25</fullName>
    </recommendedName>
    <alternativeName>
        <fullName evidence="5">General stress protein CTC</fullName>
    </alternativeName>
</protein>
<evidence type="ECO:0000256" key="1">
    <source>
        <dbReference type="ARBA" id="ARBA00022730"/>
    </source>
</evidence>
<comment type="subunit">
    <text evidence="5">Part of the 50S ribosomal subunit; part of the 5S rRNA/L5/L18/L25 subcomplex. Contacts the 5S rRNA. Binds to the 5S rRNA independently of L5 and L18.</text>
</comment>
<keyword evidence="4 5" id="KW-0687">Ribonucleoprotein</keyword>
<feature type="domain" description="Large ribosomal subunit protein bL25 beta" evidence="8">
    <location>
        <begin position="100"/>
        <end position="182"/>
    </location>
</feature>
<dbReference type="OrthoDB" id="9790002at2"/>
<keyword evidence="3 5" id="KW-0689">Ribosomal protein</keyword>
<dbReference type="Pfam" id="PF01386">
    <property type="entry name" value="Ribosomal_L25p"/>
    <property type="match status" value="1"/>
</dbReference>
<organism evidence="9 10">
    <name type="scientific">Vagococcus humatus</name>
    <dbReference type="NCBI Taxonomy" id="1889241"/>
    <lineage>
        <taxon>Bacteria</taxon>
        <taxon>Bacillati</taxon>
        <taxon>Bacillota</taxon>
        <taxon>Bacilli</taxon>
        <taxon>Lactobacillales</taxon>
        <taxon>Enterococcaceae</taxon>
        <taxon>Vagococcus</taxon>
    </lineage>
</organism>
<evidence type="ECO:0000259" key="7">
    <source>
        <dbReference type="Pfam" id="PF01386"/>
    </source>
</evidence>
<dbReference type="PANTHER" id="PTHR33284">
    <property type="entry name" value="RIBOSOMAL PROTEIN L25/GLN-TRNA SYNTHETASE, ANTI-CODON-BINDING DOMAIN-CONTAINING PROTEIN"/>
    <property type="match status" value="1"/>
</dbReference>
<evidence type="ECO:0000259" key="8">
    <source>
        <dbReference type="Pfam" id="PF14693"/>
    </source>
</evidence>
<gene>
    <name evidence="5" type="primary">rplY</name>
    <name evidence="5" type="synonym">ctc</name>
    <name evidence="9" type="ORF">C7P63_10110</name>
</gene>
<accession>A0A3R9YIM1</accession>
<feature type="region of interest" description="Disordered" evidence="6">
    <location>
        <begin position="182"/>
        <end position="207"/>
    </location>
</feature>
<dbReference type="GO" id="GO:0008097">
    <property type="term" value="F:5S rRNA binding"/>
    <property type="evidence" value="ECO:0007669"/>
    <property type="project" value="InterPro"/>
</dbReference>
<comment type="similarity">
    <text evidence="5">Belongs to the bacterial ribosomal protein bL25 family. CTC subfamily.</text>
</comment>
<sequence length="207" mass="22514">MATVLKVERRAVRPRSIRKQLRTEGRVPAVIYGNDIENTTISVSGYELSMSLREGGINGVYSLELDGKKIPTLIRDYQLDTFNRDWVHVEFLAVDMSVETEVEADIILVGTPAGVKAGGILTQNVHSVIVSATPDKLPDVVEVNVEGLAIGDSFTIADIPENPDYKIIAEDMGDQVAAVEEPEIPSEPEDEDAVAAEPEVIGEKEAE</sequence>
<dbReference type="SUPFAM" id="SSF50715">
    <property type="entry name" value="Ribosomal protein L25-like"/>
    <property type="match status" value="1"/>
</dbReference>
<dbReference type="GO" id="GO:0003735">
    <property type="term" value="F:structural constituent of ribosome"/>
    <property type="evidence" value="ECO:0007669"/>
    <property type="project" value="InterPro"/>
</dbReference>
<dbReference type="CDD" id="cd00495">
    <property type="entry name" value="Ribosomal_L25_TL5_CTC"/>
    <property type="match status" value="1"/>
</dbReference>
<evidence type="ECO:0000256" key="6">
    <source>
        <dbReference type="SAM" id="MobiDB-lite"/>
    </source>
</evidence>
<evidence type="ECO:0000256" key="5">
    <source>
        <dbReference type="HAMAP-Rule" id="MF_01334"/>
    </source>
</evidence>
<dbReference type="Pfam" id="PF14693">
    <property type="entry name" value="Ribosomal_TL5_C"/>
    <property type="match status" value="1"/>
</dbReference>
<comment type="caution">
    <text evidence="9">The sequence shown here is derived from an EMBL/GenBank/DDBJ whole genome shotgun (WGS) entry which is preliminary data.</text>
</comment>